<proteinExistence type="predicted"/>
<dbReference type="InterPro" id="IPR004841">
    <property type="entry name" value="AA-permease/SLC12A_dom"/>
</dbReference>
<feature type="compositionally biased region" description="Basic residues" evidence="5">
    <location>
        <begin position="792"/>
        <end position="802"/>
    </location>
</feature>
<dbReference type="Gene3D" id="1.20.1740.10">
    <property type="entry name" value="Amino acid/polyamine transporter I"/>
    <property type="match status" value="1"/>
</dbReference>
<feature type="domain" description="SLC12A transporter C-terminal" evidence="8">
    <location>
        <begin position="563"/>
        <end position="657"/>
    </location>
</feature>
<evidence type="ECO:0000256" key="1">
    <source>
        <dbReference type="ARBA" id="ARBA00004141"/>
    </source>
</evidence>
<feature type="transmembrane region" description="Helical" evidence="6">
    <location>
        <begin position="150"/>
        <end position="172"/>
    </location>
</feature>
<feature type="domain" description="Amino acid permease/ SLC12A" evidence="7">
    <location>
        <begin position="81"/>
        <end position="516"/>
    </location>
</feature>
<feature type="transmembrane region" description="Helical" evidence="6">
    <location>
        <begin position="104"/>
        <end position="129"/>
    </location>
</feature>
<feature type="transmembrane region" description="Helical" evidence="6">
    <location>
        <begin position="77"/>
        <end position="98"/>
    </location>
</feature>
<sequence>MGCVPTRVMTAASSSESLQGASFSAQKHGAVACCQRFWYTLLHKLRERVAGSSAYGGARGGLNRNVGRSGLGTYSGVLIPTCENMWGVLIFLRFFYIVGNAGVWQTFLVVLLSFLCALLTTMSLCAVATNGTIEQGGTYYLISRALGPKLGGAVGCMYYLGVLLLSVLEALGSVEMIVFAFPVLDFPSANRVIGAIILIILGTLVFFGIKFVSKLGLGFFAIVLYTMLSYYLGLFLAPRGNVPLSLTGLSWTTFKSNWNPGYTQGKSFSSAVSLFFPCFTGILSGADRATSLRKPEKSIPRGTIGAVVLSFLMYMSYMGLWAAVGTRDYLLGDSGGTNGLLMVVKDIAFPLSILTELGIIVASIAQAMQCLIISPRLLQAIAGDGVVPFLETFAKTSKNGEPRKALVLTTMLCVAAAMIGSLNLVAPLVSICFLTSYSALNLSCFILSIVNAPSWRPKWKYYHWSAALVGFVFCAALQFVIVWYWALGAIILLIFIYAYIDFRQVEVNWGTGLGGLRLQIAVHGILSVGDEARYTVNWRPQLLCLSKPRSLQDDNGHSSHQFLSLASQLKKGQGLCVVTAILEGKLEETSAQTAAERIELENCMSTAKVTGFAKVLVAPTFRVGKTYAIQSSGLGSLEPNTLVMGWPSKWREEGHENSAEILLETLAECKAVDKAVLLCMHVNQFPSIEDPQEGVIDVWWIVHDGGLLLLLAHLLQQHKIWRKCRIRVHTVAEKLDNSEQVADNLKKLLEQVRIEAEVQVLELDEADLAPYTFDYTLRKEEAQAFANEVAKFRRNGSRKKGSPQKDNQKVGGERIKDAMPNSQLNQLNGGTKDIWERHVPHPDASDMPELTLDCPNFERGLSEKKVRQLQVIPTFLPHGEGTSKSSPCGHSGKGVMSKQALKVEDPETNATPLQDNIVSGVESSATSSSMVSRKGKAAGKEKARWADDAGYQLAEIQNSNLEILVDNGSLATTSDGADIEEGQGGDLGDKEVHASSSQVYPGSPARMEPTHEIPKPMKRTWEVFSQSYSAKKLNEMILEQSQGAQLILINLPDHYEGMEPARFMEYCEELANGLEKVLLIHGTGKELWGGQGHHAT</sequence>
<dbReference type="PANTHER" id="PTHR11827:SF72">
    <property type="entry name" value="GH08340P"/>
    <property type="match status" value="1"/>
</dbReference>
<dbReference type="Proteomes" id="UP001497444">
    <property type="component" value="Chromosome 13"/>
</dbReference>
<keyword evidence="2 6" id="KW-0812">Transmembrane</keyword>
<dbReference type="EMBL" id="OZ020108">
    <property type="protein sequence ID" value="CAK9260120.1"/>
    <property type="molecule type" value="Genomic_DNA"/>
</dbReference>
<evidence type="ECO:0000256" key="3">
    <source>
        <dbReference type="ARBA" id="ARBA00022989"/>
    </source>
</evidence>
<name>A0ABP0W029_9BRYO</name>
<feature type="transmembrane region" description="Helical" evidence="6">
    <location>
        <begin position="428"/>
        <end position="452"/>
    </location>
</feature>
<dbReference type="InterPro" id="IPR018491">
    <property type="entry name" value="SLC12_C"/>
</dbReference>
<feature type="transmembrane region" description="Helical" evidence="6">
    <location>
        <begin position="306"/>
        <end position="324"/>
    </location>
</feature>
<evidence type="ECO:0000256" key="4">
    <source>
        <dbReference type="ARBA" id="ARBA00023136"/>
    </source>
</evidence>
<evidence type="ECO:0000259" key="8">
    <source>
        <dbReference type="Pfam" id="PF03522"/>
    </source>
</evidence>
<reference evidence="9" key="1">
    <citation type="submission" date="2024-02" db="EMBL/GenBank/DDBJ databases">
        <authorList>
            <consortium name="ELIXIR-Norway"/>
            <consortium name="Elixir Norway"/>
        </authorList>
    </citation>
    <scope>NUCLEOTIDE SEQUENCE</scope>
</reference>
<feature type="region of interest" description="Disordered" evidence="5">
    <location>
        <begin position="974"/>
        <end position="1011"/>
    </location>
</feature>
<evidence type="ECO:0000259" key="7">
    <source>
        <dbReference type="Pfam" id="PF00324"/>
    </source>
</evidence>
<feature type="transmembrane region" description="Helical" evidence="6">
    <location>
        <begin position="268"/>
        <end position="286"/>
    </location>
</feature>
<feature type="transmembrane region" description="Helical" evidence="6">
    <location>
        <begin position="405"/>
        <end position="422"/>
    </location>
</feature>
<comment type="subcellular location">
    <subcellularLocation>
        <location evidence="1">Membrane</location>
        <topology evidence="1">Multi-pass membrane protein</topology>
    </subcellularLocation>
</comment>
<evidence type="ECO:0000256" key="2">
    <source>
        <dbReference type="ARBA" id="ARBA00022692"/>
    </source>
</evidence>
<feature type="compositionally biased region" description="Basic and acidic residues" evidence="5">
    <location>
        <begin position="806"/>
        <end position="817"/>
    </location>
</feature>
<evidence type="ECO:0000256" key="6">
    <source>
        <dbReference type="SAM" id="Phobius"/>
    </source>
</evidence>
<keyword evidence="3 6" id="KW-1133">Transmembrane helix</keyword>
<gene>
    <name evidence="9" type="ORF">CSSPJE1EN1_LOCUS5598</name>
</gene>
<organism evidence="9 10">
    <name type="scientific">Sphagnum jensenii</name>
    <dbReference type="NCBI Taxonomy" id="128206"/>
    <lineage>
        <taxon>Eukaryota</taxon>
        <taxon>Viridiplantae</taxon>
        <taxon>Streptophyta</taxon>
        <taxon>Embryophyta</taxon>
        <taxon>Bryophyta</taxon>
        <taxon>Sphagnophytina</taxon>
        <taxon>Sphagnopsida</taxon>
        <taxon>Sphagnales</taxon>
        <taxon>Sphagnaceae</taxon>
        <taxon>Sphagnum</taxon>
    </lineage>
</organism>
<dbReference type="Pfam" id="PF03522">
    <property type="entry name" value="SLC12"/>
    <property type="match status" value="2"/>
</dbReference>
<protein>
    <submittedName>
        <fullName evidence="9">Uncharacterized protein</fullName>
    </submittedName>
</protein>
<feature type="transmembrane region" description="Helical" evidence="6">
    <location>
        <begin position="216"/>
        <end position="237"/>
    </location>
</feature>
<evidence type="ECO:0000313" key="9">
    <source>
        <dbReference type="EMBL" id="CAK9260120.1"/>
    </source>
</evidence>
<feature type="transmembrane region" description="Helical" evidence="6">
    <location>
        <begin position="464"/>
        <end position="497"/>
    </location>
</feature>
<dbReference type="Pfam" id="PF00324">
    <property type="entry name" value="AA_permease"/>
    <property type="match status" value="1"/>
</dbReference>
<dbReference type="PANTHER" id="PTHR11827">
    <property type="entry name" value="SOLUTE CARRIER FAMILY 12, CATION COTRANSPORTERS"/>
    <property type="match status" value="1"/>
</dbReference>
<feature type="transmembrane region" description="Helical" evidence="6">
    <location>
        <begin position="347"/>
        <end position="368"/>
    </location>
</feature>
<feature type="domain" description="SLC12A transporter C-terminal" evidence="8">
    <location>
        <begin position="689"/>
        <end position="806"/>
    </location>
</feature>
<keyword evidence="4 6" id="KW-0472">Membrane</keyword>
<evidence type="ECO:0000313" key="10">
    <source>
        <dbReference type="Proteomes" id="UP001497444"/>
    </source>
</evidence>
<keyword evidence="10" id="KW-1185">Reference proteome</keyword>
<evidence type="ECO:0000256" key="5">
    <source>
        <dbReference type="SAM" id="MobiDB-lite"/>
    </source>
</evidence>
<dbReference type="InterPro" id="IPR004842">
    <property type="entry name" value="SLC12A_fam"/>
</dbReference>
<feature type="transmembrane region" description="Helical" evidence="6">
    <location>
        <begin position="192"/>
        <end position="209"/>
    </location>
</feature>
<accession>A0ABP0W029</accession>
<feature type="region of interest" description="Disordered" evidence="5">
    <location>
        <begin position="791"/>
        <end position="828"/>
    </location>
</feature>